<name>A0A327VLR4_9BACT</name>
<dbReference type="SMART" id="SM00903">
    <property type="entry name" value="Flavin_Reduct"/>
    <property type="match status" value="1"/>
</dbReference>
<proteinExistence type="inferred from homology"/>
<protein>
    <submittedName>
        <fullName evidence="6">Flavin reductase (DIM6/NTAB) family NADH-FMN oxidoreductase RutF</fullName>
    </submittedName>
</protein>
<dbReference type="InterPro" id="IPR002563">
    <property type="entry name" value="Flavin_Rdtase-like_dom"/>
</dbReference>
<evidence type="ECO:0000313" key="6">
    <source>
        <dbReference type="EMBL" id="RAJ75442.1"/>
    </source>
</evidence>
<feature type="domain" description="Flavin reductase like" evidence="5">
    <location>
        <begin position="19"/>
        <end position="177"/>
    </location>
</feature>
<keyword evidence="7" id="KW-1185">Reference proteome</keyword>
<dbReference type="PANTHER" id="PTHR33798">
    <property type="entry name" value="FLAVOPROTEIN OXYGENASE"/>
    <property type="match status" value="1"/>
</dbReference>
<evidence type="ECO:0000313" key="7">
    <source>
        <dbReference type="Proteomes" id="UP000249819"/>
    </source>
</evidence>
<dbReference type="GO" id="GO:0010181">
    <property type="term" value="F:FMN binding"/>
    <property type="evidence" value="ECO:0007669"/>
    <property type="project" value="InterPro"/>
</dbReference>
<organism evidence="6 7">
    <name type="scientific">Chitinophaga dinghuensis</name>
    <dbReference type="NCBI Taxonomy" id="1539050"/>
    <lineage>
        <taxon>Bacteria</taxon>
        <taxon>Pseudomonadati</taxon>
        <taxon>Bacteroidota</taxon>
        <taxon>Chitinophagia</taxon>
        <taxon>Chitinophagales</taxon>
        <taxon>Chitinophagaceae</taxon>
        <taxon>Chitinophaga</taxon>
    </lineage>
</organism>
<keyword evidence="3" id="KW-0288">FMN</keyword>
<dbReference type="SUPFAM" id="SSF50475">
    <property type="entry name" value="FMN-binding split barrel"/>
    <property type="match status" value="1"/>
</dbReference>
<dbReference type="OrthoDB" id="9794638at2"/>
<dbReference type="InterPro" id="IPR012349">
    <property type="entry name" value="Split_barrel_FMN-bd"/>
</dbReference>
<comment type="caution">
    <text evidence="6">The sequence shown here is derived from an EMBL/GenBank/DDBJ whole genome shotgun (WGS) entry which is preliminary data.</text>
</comment>
<dbReference type="Proteomes" id="UP000249819">
    <property type="component" value="Unassembled WGS sequence"/>
</dbReference>
<dbReference type="EMBL" id="QLMA01000009">
    <property type="protein sequence ID" value="RAJ75442.1"/>
    <property type="molecule type" value="Genomic_DNA"/>
</dbReference>
<keyword evidence="2" id="KW-0285">Flavoprotein</keyword>
<gene>
    <name evidence="6" type="ORF">CLV59_10956</name>
</gene>
<comment type="cofactor">
    <cofactor evidence="1">
        <name>FMN</name>
        <dbReference type="ChEBI" id="CHEBI:58210"/>
    </cofactor>
</comment>
<dbReference type="GO" id="GO:0016646">
    <property type="term" value="F:oxidoreductase activity, acting on the CH-NH group of donors, NAD or NADP as acceptor"/>
    <property type="evidence" value="ECO:0007669"/>
    <property type="project" value="UniProtKB-ARBA"/>
</dbReference>
<comment type="similarity">
    <text evidence="4">Belongs to the flavoredoxin family.</text>
</comment>
<dbReference type="AlphaFoldDB" id="A0A327VLR4"/>
<dbReference type="Pfam" id="PF01613">
    <property type="entry name" value="Flavin_Reduct"/>
    <property type="match status" value="1"/>
</dbReference>
<sequence length="294" mass="32390">MQIVPSSIKTNELHALLLGAIAPRPICFASTLDKDGNPNLSPFSFFNIFGSNPPTIIFSPARRVRDNTVKHTLENILLNKEVVINVVNYAMVQQTSLASCEYPAGINEFEKAGFTPIPSELIKPFRVKESPVQMECIVREVIATGQEGGAGNLVICEPVMIHLNDNILNENGKIDPHKIDLVARMGGDFYCRASGDAVFEVAKPNMKLGIGVDALPLSIRNSNILTGNNLGQLGNVHEMPVIDPAFNDDHLKQIVQYYSITPDEMENELHRYAKQLLAAEKVQEAWQVLLSGNM</sequence>
<dbReference type="PANTHER" id="PTHR33798:SF5">
    <property type="entry name" value="FLAVIN REDUCTASE LIKE DOMAIN-CONTAINING PROTEIN"/>
    <property type="match status" value="1"/>
</dbReference>
<evidence type="ECO:0000256" key="1">
    <source>
        <dbReference type="ARBA" id="ARBA00001917"/>
    </source>
</evidence>
<accession>A0A327VLR4</accession>
<evidence type="ECO:0000256" key="2">
    <source>
        <dbReference type="ARBA" id="ARBA00022630"/>
    </source>
</evidence>
<reference evidence="6 7" key="1">
    <citation type="submission" date="2018-06" db="EMBL/GenBank/DDBJ databases">
        <title>Genomic Encyclopedia of Archaeal and Bacterial Type Strains, Phase II (KMG-II): from individual species to whole genera.</title>
        <authorList>
            <person name="Goeker M."/>
        </authorList>
    </citation>
    <scope>NUCLEOTIDE SEQUENCE [LARGE SCALE GENOMIC DNA]</scope>
    <source>
        <strain evidence="6 7">DSM 29821</strain>
    </source>
</reference>
<evidence type="ECO:0000259" key="5">
    <source>
        <dbReference type="SMART" id="SM00903"/>
    </source>
</evidence>
<evidence type="ECO:0000256" key="4">
    <source>
        <dbReference type="ARBA" id="ARBA00038054"/>
    </source>
</evidence>
<evidence type="ECO:0000256" key="3">
    <source>
        <dbReference type="ARBA" id="ARBA00022643"/>
    </source>
</evidence>
<dbReference type="RefSeq" id="WP_111594609.1">
    <property type="nucleotide sequence ID" value="NZ_QLMA01000009.1"/>
</dbReference>
<dbReference type="Gene3D" id="2.30.110.10">
    <property type="entry name" value="Electron Transport, Fmn-binding Protein, Chain A"/>
    <property type="match status" value="1"/>
</dbReference>